<dbReference type="OrthoDB" id="10258297at2759"/>
<sequence>MTAIPASLFVQFIQQGLEKGLINDITKTLDGQYYCNEQYLEKSISQLVEKHGKSVYVCLPSSILTNKRYAGKIDVEKLAEHLCIEQYNVKRAIQQISADKRWTVCDDLIVTQNCVDNIKRDLESRINESGSLSIIAQTQQMKLPYSLLKSVLDDIITVDGQYSRYSQIPDVVFVKTYIDSCKNKMISALESYEEPYPMFKLQKSQDIQEDMFYLLLEQIVKDEGFDLGSLRGKRSRAVFEPSSFKERQLSLIKSIFESNDCISYNTIENLYTFASPADLIADSYDKSSFLSLNSCFIKTTVKDAAKSTIESISEYCDVNDLLPAILTFEDVNKVIDTILSEIGGKNNSTKLIDLDGGYVVNADYVQKLITGSDNYLRNLSRTLKQKLSKNYASNSINLGDNDIIKAFECLGCPRNIAERLLPFSRNAMLMQFSDILQTPFIETEAIISGDEWILEQKTRELKKLESLRQSIYFNNQAKALFQDDAVQKSLEKYILKNQCTEFLFHLVIFLVLDQSYNKAEVSQSTSLCIKLEDIENQSIVDAKQQKCVISYFIRENDHKYDNTFVIEIEGLLKKKKLDQFITSILVKDRQHLFSNQLPLSSDQIKKTANDITNKQLYQQLQHLPVSTMTVPQMLHLVSLLIFQTVFQLPLYVTGKFVPVILDEIRPHLSSEEQTLLDTVHLSIINDQREEHVQDYERLHSLGMKYKLV</sequence>
<dbReference type="PANTHER" id="PTHR31057">
    <property type="entry name" value="E3 UFM1-PROTEIN LIGASE 1"/>
    <property type="match status" value="1"/>
</dbReference>
<dbReference type="GO" id="GO:0005789">
    <property type="term" value="C:endoplasmic reticulum membrane"/>
    <property type="evidence" value="ECO:0007669"/>
    <property type="project" value="TreeGrafter"/>
</dbReference>
<reference evidence="4" key="1">
    <citation type="submission" date="2013-05" db="EMBL/GenBank/DDBJ databases">
        <title>The Genome sequence of Mucor circinelloides f. circinelloides 1006PhL.</title>
        <authorList>
            <consortium name="The Broad Institute Genomics Platform"/>
            <person name="Cuomo C."/>
            <person name="Earl A."/>
            <person name="Findley K."/>
            <person name="Lee S.C."/>
            <person name="Walker B."/>
            <person name="Young S."/>
            <person name="Zeng Q."/>
            <person name="Gargeya S."/>
            <person name="Fitzgerald M."/>
            <person name="Haas B."/>
            <person name="Abouelleil A."/>
            <person name="Allen A.W."/>
            <person name="Alvarado L."/>
            <person name="Arachchi H.M."/>
            <person name="Berlin A.M."/>
            <person name="Chapman S.B."/>
            <person name="Gainer-Dewar J."/>
            <person name="Goldberg J."/>
            <person name="Griggs A."/>
            <person name="Gujja S."/>
            <person name="Hansen M."/>
            <person name="Howarth C."/>
            <person name="Imamovic A."/>
            <person name="Ireland A."/>
            <person name="Larimer J."/>
            <person name="McCowan C."/>
            <person name="Murphy C."/>
            <person name="Pearson M."/>
            <person name="Poon T.W."/>
            <person name="Priest M."/>
            <person name="Roberts A."/>
            <person name="Saif S."/>
            <person name="Shea T."/>
            <person name="Sisk P."/>
            <person name="Sykes S."/>
            <person name="Wortman J."/>
            <person name="Nusbaum C."/>
            <person name="Birren B."/>
        </authorList>
    </citation>
    <scope>NUCLEOTIDE SEQUENCE [LARGE SCALE GENOMIC DNA]</scope>
    <source>
        <strain evidence="4">1006PhL</strain>
    </source>
</reference>
<gene>
    <name evidence="3" type="ORF">HMPREF1544_07183</name>
</gene>
<dbReference type="Pfam" id="PF09743">
    <property type="entry name" value="E3_UFM1_ligase"/>
    <property type="match status" value="1"/>
</dbReference>
<dbReference type="STRING" id="1220926.S2JTE6"/>
<dbReference type="GO" id="GO:0061666">
    <property type="term" value="F:UFM1 ligase activity"/>
    <property type="evidence" value="ECO:0007669"/>
    <property type="project" value="InterPro"/>
</dbReference>
<dbReference type="OMA" id="QKSGRVF"/>
<dbReference type="InParanoid" id="S2JTE6"/>
<proteinExistence type="predicted"/>
<dbReference type="VEuPathDB" id="FungiDB:HMPREF1544_07183"/>
<evidence type="ECO:0000259" key="1">
    <source>
        <dbReference type="Pfam" id="PF09743"/>
    </source>
</evidence>
<dbReference type="GO" id="GO:0034976">
    <property type="term" value="P:response to endoplasmic reticulum stress"/>
    <property type="evidence" value="ECO:0007669"/>
    <property type="project" value="TreeGrafter"/>
</dbReference>
<dbReference type="eggNOG" id="KOG2235">
    <property type="taxonomic scope" value="Eukaryota"/>
</dbReference>
<accession>S2JTE6</accession>
<evidence type="ECO:0000259" key="2">
    <source>
        <dbReference type="Pfam" id="PF25041"/>
    </source>
</evidence>
<dbReference type="EMBL" id="KE123998">
    <property type="protein sequence ID" value="EPB86023.1"/>
    <property type="molecule type" value="Genomic_DNA"/>
</dbReference>
<organism evidence="3 4">
    <name type="scientific">Mucor circinelloides f. circinelloides (strain 1006PhL)</name>
    <name type="common">Mucormycosis agent</name>
    <name type="synonym">Calyptromyces circinelloides</name>
    <dbReference type="NCBI Taxonomy" id="1220926"/>
    <lineage>
        <taxon>Eukaryota</taxon>
        <taxon>Fungi</taxon>
        <taxon>Fungi incertae sedis</taxon>
        <taxon>Mucoromycota</taxon>
        <taxon>Mucoromycotina</taxon>
        <taxon>Mucoromycetes</taxon>
        <taxon>Mucorales</taxon>
        <taxon>Mucorineae</taxon>
        <taxon>Mucoraceae</taxon>
        <taxon>Mucor</taxon>
    </lineage>
</organism>
<keyword evidence="4" id="KW-1185">Reference proteome</keyword>
<dbReference type="PANTHER" id="PTHR31057:SF0">
    <property type="entry name" value="E3 UFM1-PROTEIN LIGASE 1"/>
    <property type="match status" value="1"/>
</dbReference>
<name>S2JTE6_MUCC1</name>
<feature type="domain" description="E3 UFM1-protein ligase 1-like N-terminal" evidence="1">
    <location>
        <begin position="10"/>
        <end position="271"/>
    </location>
</feature>
<dbReference type="GO" id="GO:1990592">
    <property type="term" value="P:protein K69-linked ufmylation"/>
    <property type="evidence" value="ECO:0007669"/>
    <property type="project" value="TreeGrafter"/>
</dbReference>
<feature type="domain" description="E3 UFM1-protein ligase-like C-terminal" evidence="2">
    <location>
        <begin position="629"/>
        <end position="688"/>
    </location>
</feature>
<dbReference type="InterPro" id="IPR018611">
    <property type="entry name" value="Ufl1"/>
</dbReference>
<evidence type="ECO:0000313" key="3">
    <source>
        <dbReference type="EMBL" id="EPB86023.1"/>
    </source>
</evidence>
<dbReference type="Proteomes" id="UP000014254">
    <property type="component" value="Unassembled WGS sequence"/>
</dbReference>
<protein>
    <recommendedName>
        <fullName evidence="5">E3 UFM1-protein ligase 1 homolog</fullName>
    </recommendedName>
</protein>
<evidence type="ECO:0000313" key="4">
    <source>
        <dbReference type="Proteomes" id="UP000014254"/>
    </source>
</evidence>
<dbReference type="GO" id="GO:0032434">
    <property type="term" value="P:regulation of proteasomal ubiquitin-dependent protein catabolic process"/>
    <property type="evidence" value="ECO:0007669"/>
    <property type="project" value="TreeGrafter"/>
</dbReference>
<dbReference type="Pfam" id="PF25041">
    <property type="entry name" value="UFL1_C"/>
    <property type="match status" value="1"/>
</dbReference>
<evidence type="ECO:0008006" key="5">
    <source>
        <dbReference type="Google" id="ProtNLM"/>
    </source>
</evidence>
<dbReference type="InterPro" id="IPR056579">
    <property type="entry name" value="Ufl1_N"/>
</dbReference>
<dbReference type="InterPro" id="IPR056761">
    <property type="entry name" value="Ufl1-like_C"/>
</dbReference>
<dbReference type="AlphaFoldDB" id="S2JTE6"/>